<dbReference type="EMBL" id="BPLR01014466">
    <property type="protein sequence ID" value="GIY68945.1"/>
    <property type="molecule type" value="Genomic_DNA"/>
</dbReference>
<dbReference type="Proteomes" id="UP001054945">
    <property type="component" value="Unassembled WGS sequence"/>
</dbReference>
<organism evidence="1 2">
    <name type="scientific">Caerostris extrusa</name>
    <name type="common">Bark spider</name>
    <name type="synonym">Caerostris bankana</name>
    <dbReference type="NCBI Taxonomy" id="172846"/>
    <lineage>
        <taxon>Eukaryota</taxon>
        <taxon>Metazoa</taxon>
        <taxon>Ecdysozoa</taxon>
        <taxon>Arthropoda</taxon>
        <taxon>Chelicerata</taxon>
        <taxon>Arachnida</taxon>
        <taxon>Araneae</taxon>
        <taxon>Araneomorphae</taxon>
        <taxon>Entelegynae</taxon>
        <taxon>Araneoidea</taxon>
        <taxon>Araneidae</taxon>
        <taxon>Caerostris</taxon>
    </lineage>
</organism>
<sequence>MSLLYCSHLLPHKFDAAVLHPYLAKSALGIAPTYDHISSRLLYSIPIWPNEFEAATFHPPTPKYVHTSLRLPHCIYIWRYNQFELLHCTTFGKIYPRSKSVNSSLIPYPIESNCLIQLFLGIDAKPLCSTWHVRFQNKVPERNRVLVQGLAIVGFRTKLSCQSLWPKCIRYRLP</sequence>
<name>A0AAV4VG65_CAEEX</name>
<keyword evidence="2" id="KW-1185">Reference proteome</keyword>
<protein>
    <submittedName>
        <fullName evidence="1">Uncharacterized protein</fullName>
    </submittedName>
</protein>
<accession>A0AAV4VG65</accession>
<dbReference type="AlphaFoldDB" id="A0AAV4VG65"/>
<evidence type="ECO:0000313" key="2">
    <source>
        <dbReference type="Proteomes" id="UP001054945"/>
    </source>
</evidence>
<gene>
    <name evidence="1" type="ORF">CEXT_543511</name>
</gene>
<comment type="caution">
    <text evidence="1">The sequence shown here is derived from an EMBL/GenBank/DDBJ whole genome shotgun (WGS) entry which is preliminary data.</text>
</comment>
<reference evidence="1 2" key="1">
    <citation type="submission" date="2021-06" db="EMBL/GenBank/DDBJ databases">
        <title>Caerostris extrusa draft genome.</title>
        <authorList>
            <person name="Kono N."/>
            <person name="Arakawa K."/>
        </authorList>
    </citation>
    <scope>NUCLEOTIDE SEQUENCE [LARGE SCALE GENOMIC DNA]</scope>
</reference>
<proteinExistence type="predicted"/>
<evidence type="ECO:0000313" key="1">
    <source>
        <dbReference type="EMBL" id="GIY68945.1"/>
    </source>
</evidence>